<accession>A0A2N6T2T6</accession>
<comment type="caution">
    <text evidence="3">The sequence shown here is derived from an EMBL/GenBank/DDBJ whole genome shotgun (WGS) entry which is preliminary data.</text>
</comment>
<keyword evidence="4" id="KW-1185">Reference proteome</keyword>
<keyword evidence="2" id="KW-0812">Transmembrane</keyword>
<feature type="region of interest" description="Disordered" evidence="1">
    <location>
        <begin position="1"/>
        <end position="21"/>
    </location>
</feature>
<keyword evidence="2" id="KW-0472">Membrane</keyword>
<feature type="transmembrane region" description="Helical" evidence="2">
    <location>
        <begin position="132"/>
        <end position="153"/>
    </location>
</feature>
<gene>
    <name evidence="3" type="ORF">CJ203_10145</name>
</gene>
<dbReference type="EMBL" id="PNHG01000021">
    <property type="protein sequence ID" value="PMC63615.1"/>
    <property type="molecule type" value="Genomic_DNA"/>
</dbReference>
<name>A0A2N6T2T6_9CORY</name>
<feature type="compositionally biased region" description="Polar residues" evidence="1">
    <location>
        <begin position="8"/>
        <end position="19"/>
    </location>
</feature>
<organism evidence="3 4">
    <name type="scientific">Corynebacterium tuscaniense</name>
    <dbReference type="NCBI Taxonomy" id="302449"/>
    <lineage>
        <taxon>Bacteria</taxon>
        <taxon>Bacillati</taxon>
        <taxon>Actinomycetota</taxon>
        <taxon>Actinomycetes</taxon>
        <taxon>Mycobacteriales</taxon>
        <taxon>Corynebacteriaceae</taxon>
        <taxon>Corynebacterium</taxon>
    </lineage>
</organism>
<keyword evidence="2" id="KW-1133">Transmembrane helix</keyword>
<evidence type="ECO:0000256" key="1">
    <source>
        <dbReference type="SAM" id="MobiDB-lite"/>
    </source>
</evidence>
<dbReference type="AlphaFoldDB" id="A0A2N6T2T6"/>
<feature type="transmembrane region" description="Helical" evidence="2">
    <location>
        <begin position="58"/>
        <end position="77"/>
    </location>
</feature>
<evidence type="ECO:0000313" key="3">
    <source>
        <dbReference type="EMBL" id="PMC63615.1"/>
    </source>
</evidence>
<evidence type="ECO:0000313" key="4">
    <source>
        <dbReference type="Proteomes" id="UP000235836"/>
    </source>
</evidence>
<evidence type="ECO:0000256" key="2">
    <source>
        <dbReference type="SAM" id="Phobius"/>
    </source>
</evidence>
<feature type="transmembrane region" description="Helical" evidence="2">
    <location>
        <begin position="103"/>
        <end position="126"/>
    </location>
</feature>
<dbReference type="Proteomes" id="UP000235836">
    <property type="component" value="Unassembled WGS sequence"/>
</dbReference>
<proteinExistence type="predicted"/>
<dbReference type="RefSeq" id="WP_034663931.1">
    <property type="nucleotide sequence ID" value="NZ_PNHG01000021.1"/>
</dbReference>
<reference evidence="3 4" key="1">
    <citation type="submission" date="2017-09" db="EMBL/GenBank/DDBJ databases">
        <title>Bacterial strain isolated from the female urinary microbiota.</title>
        <authorList>
            <person name="Thomas-White K."/>
            <person name="Kumar N."/>
            <person name="Forster S."/>
            <person name="Putonti C."/>
            <person name="Lawley T."/>
            <person name="Wolfe A.J."/>
        </authorList>
    </citation>
    <scope>NUCLEOTIDE SEQUENCE [LARGE SCALE GENOMIC DNA]</scope>
    <source>
        <strain evidence="3 4">UMB0792</strain>
    </source>
</reference>
<protein>
    <submittedName>
        <fullName evidence="3">Uncharacterized protein</fullName>
    </submittedName>
</protein>
<sequence length="155" mass="16385">MYSPYDDATQTMRRVSTPSVVDPVKDPNRRLKFEAWERGAIVLATAVLAFGGAAGNTIVAIVGALGLLLTIVAMSYMPDRRARKAEKNRHPEYEWVEDKGRGAAGVVLGIAWALVLAVAGAVLFLAPGDYAMTGGVLAAGVSAVIMMIALLVVDK</sequence>